<feature type="transmembrane region" description="Helical" evidence="1">
    <location>
        <begin position="85"/>
        <end position="113"/>
    </location>
</feature>
<evidence type="ECO:0000313" key="3">
    <source>
        <dbReference type="Proteomes" id="UP000422736"/>
    </source>
</evidence>
<organism evidence="2 3">
    <name type="scientific">Kluyveromyces marxianus</name>
    <name type="common">Yeast</name>
    <name type="synonym">Candida kefyr</name>
    <dbReference type="NCBI Taxonomy" id="4911"/>
    <lineage>
        <taxon>Eukaryota</taxon>
        <taxon>Fungi</taxon>
        <taxon>Dikarya</taxon>
        <taxon>Ascomycota</taxon>
        <taxon>Saccharomycotina</taxon>
        <taxon>Saccharomycetes</taxon>
        <taxon>Saccharomycetales</taxon>
        <taxon>Saccharomycetaceae</taxon>
        <taxon>Kluyveromyces</taxon>
    </lineage>
</organism>
<protein>
    <submittedName>
        <fullName evidence="2">Membrane protein YPL041C</fullName>
    </submittedName>
</protein>
<feature type="transmembrane region" description="Helical" evidence="1">
    <location>
        <begin position="174"/>
        <end position="192"/>
    </location>
</feature>
<keyword evidence="1" id="KW-0472">Membrane</keyword>
<name>A0ABX6EZJ8_KLUMA</name>
<accession>A0ABX6EZJ8</accession>
<evidence type="ECO:0000256" key="1">
    <source>
        <dbReference type="SAM" id="Phobius"/>
    </source>
</evidence>
<dbReference type="EMBL" id="CP015059">
    <property type="protein sequence ID" value="QGN17169.1"/>
    <property type="molecule type" value="Genomic_DNA"/>
</dbReference>
<gene>
    <name evidence="2" type="primary">MRX11</name>
    <name evidence="2" type="ORF">FIM1_3900</name>
</gene>
<sequence length="200" mass="22864">MRLSQSYIGLGLKNGSSLLQSNRRILLKTPQVSTYVFKGKRFKTDSVQSTNANDKLHRIIKRSSFLTKLNSNPKYKHYFDKLSEAGAVSTVTSFLILHEITAIIPLFALWGILYNLDISDQYEMPVYFKDLFNKCGESISKLVGEYDNGWDRDRLVVSGAISYAIVKFLYPVRVLFSLWAAPYMGMLVVAPFKKLRALFR</sequence>
<keyword evidence="1" id="KW-1133">Transmembrane helix</keyword>
<evidence type="ECO:0000313" key="2">
    <source>
        <dbReference type="EMBL" id="QGN17169.1"/>
    </source>
</evidence>
<keyword evidence="3" id="KW-1185">Reference proteome</keyword>
<dbReference type="PANTHER" id="PTHR28002">
    <property type="entry name" value="MIOREX COMPLEX COMPONENT 11"/>
    <property type="match status" value="1"/>
</dbReference>
<reference evidence="2 3" key="1">
    <citation type="submission" date="2016-03" db="EMBL/GenBank/DDBJ databases">
        <title>How can Kluyveromyces marxianus grow so fast - potential evolutionary course in Saccharomyces Complex revealed by comparative genomics.</title>
        <authorList>
            <person name="Mo W."/>
            <person name="Lu W."/>
            <person name="Yang X."/>
            <person name="Qi J."/>
            <person name="Lv H."/>
        </authorList>
    </citation>
    <scope>NUCLEOTIDE SEQUENCE [LARGE SCALE GENOMIC DNA]</scope>
    <source>
        <strain evidence="2 3">FIM1</strain>
    </source>
</reference>
<dbReference type="PANTHER" id="PTHR28002:SF1">
    <property type="entry name" value="MIOREX COMPLEX COMPONENT 11"/>
    <property type="match status" value="1"/>
</dbReference>
<keyword evidence="1" id="KW-0812">Transmembrane</keyword>
<dbReference type="Proteomes" id="UP000422736">
    <property type="component" value="Chromosome 6"/>
</dbReference>
<proteinExistence type="predicted"/>
<dbReference type="Pfam" id="PF10306">
    <property type="entry name" value="FLILHELTA"/>
    <property type="match status" value="1"/>
</dbReference>
<dbReference type="InterPro" id="IPR018811">
    <property type="entry name" value="MRX11"/>
</dbReference>